<dbReference type="AlphaFoldDB" id="A0A3P7JJT5"/>
<accession>A0A3P7JJT5</accession>
<keyword evidence="2" id="KW-1185">Reference proteome</keyword>
<sequence length="78" mass="8511">MAVRIPMDLMAPMDPIPLMDPLVLMGPILLRSTPLICPLIVHTANRPILPIINPTALHPRITVVVVGTLSGIRMLLNM</sequence>
<proteinExistence type="predicted"/>
<protein>
    <submittedName>
        <fullName evidence="1">Uncharacterized protein</fullName>
    </submittedName>
</protein>
<evidence type="ECO:0000313" key="1">
    <source>
        <dbReference type="EMBL" id="VDM76447.1"/>
    </source>
</evidence>
<reference evidence="1 2" key="1">
    <citation type="submission" date="2018-11" db="EMBL/GenBank/DDBJ databases">
        <authorList>
            <consortium name="Pathogen Informatics"/>
        </authorList>
    </citation>
    <scope>NUCLEOTIDE SEQUENCE [LARGE SCALE GENOMIC DNA]</scope>
</reference>
<dbReference type="EMBL" id="UYYB01097020">
    <property type="protein sequence ID" value="VDM76447.1"/>
    <property type="molecule type" value="Genomic_DNA"/>
</dbReference>
<evidence type="ECO:0000313" key="2">
    <source>
        <dbReference type="Proteomes" id="UP000270094"/>
    </source>
</evidence>
<name>A0A3P7JJT5_STRVU</name>
<gene>
    <name evidence="1" type="ORF">SVUK_LOCUS11445</name>
</gene>
<dbReference type="Proteomes" id="UP000270094">
    <property type="component" value="Unassembled WGS sequence"/>
</dbReference>
<organism evidence="1 2">
    <name type="scientific">Strongylus vulgaris</name>
    <name type="common">Blood worm</name>
    <dbReference type="NCBI Taxonomy" id="40348"/>
    <lineage>
        <taxon>Eukaryota</taxon>
        <taxon>Metazoa</taxon>
        <taxon>Ecdysozoa</taxon>
        <taxon>Nematoda</taxon>
        <taxon>Chromadorea</taxon>
        <taxon>Rhabditida</taxon>
        <taxon>Rhabditina</taxon>
        <taxon>Rhabditomorpha</taxon>
        <taxon>Strongyloidea</taxon>
        <taxon>Strongylidae</taxon>
        <taxon>Strongylus</taxon>
    </lineage>
</organism>